<name>A0A916TMA8_9HYPH</name>
<dbReference type="SUPFAM" id="SSF53335">
    <property type="entry name" value="S-adenosyl-L-methionine-dependent methyltransferases"/>
    <property type="match status" value="1"/>
</dbReference>
<accession>A0A916TMA8</accession>
<comment type="caution">
    <text evidence="1">The sequence shown here is derived from an EMBL/GenBank/DDBJ whole genome shotgun (WGS) entry which is preliminary data.</text>
</comment>
<proteinExistence type="predicted"/>
<evidence type="ECO:0000313" key="1">
    <source>
        <dbReference type="EMBL" id="GGB54627.1"/>
    </source>
</evidence>
<dbReference type="PANTHER" id="PTHR20974">
    <property type="entry name" value="UPF0585 PROTEIN CG18661"/>
    <property type="match status" value="1"/>
</dbReference>
<dbReference type="Gene3D" id="3.40.50.150">
    <property type="entry name" value="Vaccinia Virus protein VP39"/>
    <property type="match status" value="1"/>
</dbReference>
<dbReference type="InterPro" id="IPR029063">
    <property type="entry name" value="SAM-dependent_MTases_sf"/>
</dbReference>
<dbReference type="CDD" id="cd02440">
    <property type="entry name" value="AdoMet_MTases"/>
    <property type="match status" value="1"/>
</dbReference>
<dbReference type="EMBL" id="BMFA01000008">
    <property type="protein sequence ID" value="GGB54627.1"/>
    <property type="molecule type" value="Genomic_DNA"/>
</dbReference>
<dbReference type="InterPro" id="IPR010342">
    <property type="entry name" value="DUF938"/>
</dbReference>
<dbReference type="RefSeq" id="WP_150497094.1">
    <property type="nucleotide sequence ID" value="NZ_BMFA01000008.1"/>
</dbReference>
<protein>
    <recommendedName>
        <fullName evidence="3">DUF938 domain-containing protein</fullName>
    </recommendedName>
</protein>
<reference evidence="1" key="2">
    <citation type="submission" date="2020-09" db="EMBL/GenBank/DDBJ databases">
        <authorList>
            <person name="Sun Q."/>
            <person name="Zhou Y."/>
        </authorList>
    </citation>
    <scope>NUCLEOTIDE SEQUENCE</scope>
    <source>
        <strain evidence="1">CGMCC 1.12426</strain>
    </source>
</reference>
<dbReference type="Pfam" id="PF06080">
    <property type="entry name" value="DUF938"/>
    <property type="match status" value="1"/>
</dbReference>
<keyword evidence="2" id="KW-1185">Reference proteome</keyword>
<evidence type="ECO:0000313" key="2">
    <source>
        <dbReference type="Proteomes" id="UP000605148"/>
    </source>
</evidence>
<dbReference type="AlphaFoldDB" id="A0A916TMA8"/>
<evidence type="ECO:0008006" key="3">
    <source>
        <dbReference type="Google" id="ProtNLM"/>
    </source>
</evidence>
<sequence>MRPFNTAADRNKDAILPHLRTTFANCRRILEIGSGTGQHAVHFAAALPHLSWQPSDIADKLDGMELWLSEASLPNVLPPLTLDVTRPLPPLPGYRDDGAFDGIYTANTLHIVPETTVQAFFQRVGEVLAPGGRCVVYGPFKYGGRFTTPSNEAFHAQLRAWNPMNGIRDFEWVDELARAQDLRLIDDHAMPANNQLLVWERGAVPSG</sequence>
<dbReference type="PANTHER" id="PTHR20974:SF0">
    <property type="entry name" value="UPF0585 PROTEIN CG18661"/>
    <property type="match status" value="1"/>
</dbReference>
<organism evidence="1 2">
    <name type="scientific">Roseibium aquae</name>
    <dbReference type="NCBI Taxonomy" id="1323746"/>
    <lineage>
        <taxon>Bacteria</taxon>
        <taxon>Pseudomonadati</taxon>
        <taxon>Pseudomonadota</taxon>
        <taxon>Alphaproteobacteria</taxon>
        <taxon>Hyphomicrobiales</taxon>
        <taxon>Stappiaceae</taxon>
        <taxon>Roseibium</taxon>
    </lineage>
</organism>
<gene>
    <name evidence="1" type="ORF">GCM10011316_28350</name>
</gene>
<dbReference type="OrthoDB" id="5525831at2"/>
<reference evidence="1" key="1">
    <citation type="journal article" date="2014" name="Int. J. Syst. Evol. Microbiol.">
        <title>Complete genome sequence of Corynebacterium casei LMG S-19264T (=DSM 44701T), isolated from a smear-ripened cheese.</title>
        <authorList>
            <consortium name="US DOE Joint Genome Institute (JGI-PGF)"/>
            <person name="Walter F."/>
            <person name="Albersmeier A."/>
            <person name="Kalinowski J."/>
            <person name="Ruckert C."/>
        </authorList>
    </citation>
    <scope>NUCLEOTIDE SEQUENCE</scope>
    <source>
        <strain evidence="1">CGMCC 1.12426</strain>
    </source>
</reference>
<dbReference type="Proteomes" id="UP000605148">
    <property type="component" value="Unassembled WGS sequence"/>
</dbReference>